<dbReference type="SUPFAM" id="SSF53448">
    <property type="entry name" value="Nucleotide-diphospho-sugar transferases"/>
    <property type="match status" value="1"/>
</dbReference>
<evidence type="ECO:0000313" key="18">
    <source>
        <dbReference type="EMBL" id="CAF1215962.1"/>
    </source>
</evidence>
<keyword evidence="10 16" id="KW-0325">Glycoprotein</keyword>
<evidence type="ECO:0000256" key="10">
    <source>
        <dbReference type="ARBA" id="ARBA00023180"/>
    </source>
</evidence>
<dbReference type="AlphaFoldDB" id="A0A814X8M7"/>
<evidence type="ECO:0000313" key="19">
    <source>
        <dbReference type="Proteomes" id="UP000663828"/>
    </source>
</evidence>
<comment type="catalytic activity">
    <reaction evidence="12 17">
        <text>3-O-(beta-D-galactosyl-(1-&gt;3)-beta-D-galactosyl-(1-&gt;4)-beta-D-xylosyl)-L-seryl-[protein] + UDP-alpha-D-glucuronate = 3-O-(beta-D-GlcA-(1-&gt;3)-beta-D-Gal-(1-&gt;3)-beta-D-Gal-(1-&gt;4)-beta-D-Xyl)-L-seryl-[protein] + UDP + H(+)</text>
        <dbReference type="Rhea" id="RHEA:24168"/>
        <dbReference type="Rhea" id="RHEA-COMP:12571"/>
        <dbReference type="Rhea" id="RHEA-COMP:12573"/>
        <dbReference type="ChEBI" id="CHEBI:15378"/>
        <dbReference type="ChEBI" id="CHEBI:58052"/>
        <dbReference type="ChEBI" id="CHEBI:58223"/>
        <dbReference type="ChEBI" id="CHEBI:132090"/>
        <dbReference type="ChEBI" id="CHEBI:132093"/>
        <dbReference type="EC" id="2.4.1.135"/>
    </reaction>
</comment>
<dbReference type="GO" id="GO:0000139">
    <property type="term" value="C:Golgi membrane"/>
    <property type="evidence" value="ECO:0007669"/>
    <property type="project" value="UniProtKB-SubCell"/>
</dbReference>
<evidence type="ECO:0000256" key="13">
    <source>
        <dbReference type="PIRSR" id="PIRSR605027-1"/>
    </source>
</evidence>
<feature type="active site" description="Proton donor/acceptor" evidence="13">
    <location>
        <position position="241"/>
    </location>
</feature>
<name>A0A814X8M7_ADIRI</name>
<evidence type="ECO:0000256" key="4">
    <source>
        <dbReference type="ARBA" id="ARBA00022679"/>
    </source>
</evidence>
<dbReference type="CDD" id="cd00218">
    <property type="entry name" value="GlcAT-I"/>
    <property type="match status" value="1"/>
</dbReference>
<dbReference type="PANTHER" id="PTHR10896:SF65">
    <property type="entry name" value="GALACTOSYLGALACTOSYLXYLOSYLPROTEIN 3-BETA-GLUCURONOSYLTRANSFERASE 3"/>
    <property type="match status" value="1"/>
</dbReference>
<dbReference type="InterPro" id="IPR005027">
    <property type="entry name" value="Glyco_trans_43"/>
</dbReference>
<comment type="pathway">
    <text evidence="17">Protein modification; protein glycosylation.</text>
</comment>
<keyword evidence="4 17" id="KW-0808">Transferase</keyword>
<evidence type="ECO:0000256" key="12">
    <source>
        <dbReference type="ARBA" id="ARBA00047979"/>
    </source>
</evidence>
<evidence type="ECO:0000256" key="7">
    <source>
        <dbReference type="ARBA" id="ARBA00022968"/>
    </source>
</evidence>
<reference evidence="18" key="1">
    <citation type="submission" date="2021-02" db="EMBL/GenBank/DDBJ databases">
        <authorList>
            <person name="Nowell W R."/>
        </authorList>
    </citation>
    <scope>NUCLEOTIDE SEQUENCE</scope>
</reference>
<comment type="cofactor">
    <cofactor evidence="14 17">
        <name>Mn(2+)</name>
        <dbReference type="ChEBI" id="CHEBI:29035"/>
    </cofactor>
</comment>
<feature type="site" description="Interaction with galactose moiety of substrate glycoprotein" evidence="15">
    <location>
        <position position="186"/>
    </location>
</feature>
<dbReference type="PANTHER" id="PTHR10896">
    <property type="entry name" value="GALACTOSYLGALACTOSYLXYLOSYLPROTEIN 3-BETA-GLUCURONOSYLTRANSFERASE BETA-1,3-GLUCURONYLTRANSFERASE"/>
    <property type="match status" value="1"/>
</dbReference>
<dbReference type="EC" id="2.4.1.135" evidence="3 17"/>
<dbReference type="GO" id="GO:0015018">
    <property type="term" value="F:galactosylgalactosylxylosylprotein 3-beta-glucuronosyltransferase activity"/>
    <property type="evidence" value="ECO:0007669"/>
    <property type="project" value="UniProtKB-UniRule"/>
</dbReference>
<gene>
    <name evidence="18" type="ORF">XAT740_LOCUS24446</name>
</gene>
<comment type="subcellular location">
    <subcellularLocation>
        <location evidence="17">Golgi apparatus membrane</location>
        <topology evidence="17">Single-pass type II membrane protein</topology>
    </subcellularLocation>
    <subcellularLocation>
        <location evidence="1">Membrane</location>
        <topology evidence="1">Single-pass type II membrane protein</topology>
    </subcellularLocation>
</comment>
<dbReference type="Pfam" id="PF03360">
    <property type="entry name" value="Glyco_transf_43"/>
    <property type="match status" value="1"/>
</dbReference>
<keyword evidence="19" id="KW-1185">Reference proteome</keyword>
<evidence type="ECO:0000256" key="5">
    <source>
        <dbReference type="ARBA" id="ARBA00022692"/>
    </source>
</evidence>
<keyword evidence="17" id="KW-0333">Golgi apparatus</keyword>
<comment type="caution">
    <text evidence="18">The sequence shown here is derived from an EMBL/GenBank/DDBJ whole genome shotgun (WGS) entry which is preliminary data.</text>
</comment>
<dbReference type="FunFam" id="3.90.550.10:FF:000044">
    <property type="entry name" value="Galactosylgalactosylxylosylprotein 3-beta-glucuronosyltransferase"/>
    <property type="match status" value="1"/>
</dbReference>
<evidence type="ECO:0000256" key="16">
    <source>
        <dbReference type="PIRSR" id="PIRSR605027-6"/>
    </source>
</evidence>
<evidence type="ECO:0000256" key="6">
    <source>
        <dbReference type="ARBA" id="ARBA00022723"/>
    </source>
</evidence>
<sequence length="295" mass="34954">MILYIKNIDTRQDCNKPWEHLLERYPALVEPIRESWNDPSSFVRKIYMITPTKTRAEQIPDLTRLAQTLYLIPNLFWIVVEDEPQTTLRLRRLLQSFNLPFIHLNIATPDYLKPTQNQSTWRRPRGVFQKNIGLQWLRTNTNKNEDALVYFADDDNTYHWKLFQEIRKVQSVGVWPVGLVGELLYERPICLNGRVHSWFHYMYRKRKFATDMAGFAIHLRLIHHYSTYVFNVSATSIAEQESQILNTMTTIDQLECLANNATKIYVWHTKTQSTFLTSIEKLRNAGMKYDLLNQL</sequence>
<dbReference type="GO" id="GO:0050650">
    <property type="term" value="P:chondroitin sulfate proteoglycan biosynthetic process"/>
    <property type="evidence" value="ECO:0007669"/>
    <property type="project" value="TreeGrafter"/>
</dbReference>
<keyword evidence="7 17" id="KW-0735">Signal-anchor</keyword>
<feature type="binding site" evidence="14">
    <location>
        <position position="155"/>
    </location>
    <ligand>
        <name>Mn(2+)</name>
        <dbReference type="ChEBI" id="CHEBI:29035"/>
    </ligand>
</feature>
<dbReference type="Gene3D" id="3.90.550.10">
    <property type="entry name" value="Spore Coat Polysaccharide Biosynthesis Protein SpsA, Chain A"/>
    <property type="match status" value="1"/>
</dbReference>
<evidence type="ECO:0000256" key="1">
    <source>
        <dbReference type="ARBA" id="ARBA00004606"/>
    </source>
</evidence>
<evidence type="ECO:0000256" key="2">
    <source>
        <dbReference type="ARBA" id="ARBA00007706"/>
    </source>
</evidence>
<evidence type="ECO:0000256" key="15">
    <source>
        <dbReference type="PIRSR" id="PIRSR605027-4"/>
    </source>
</evidence>
<dbReference type="Proteomes" id="UP000663828">
    <property type="component" value="Unassembled WGS sequence"/>
</dbReference>
<evidence type="ECO:0000256" key="3">
    <source>
        <dbReference type="ARBA" id="ARBA00012641"/>
    </source>
</evidence>
<dbReference type="InterPro" id="IPR029044">
    <property type="entry name" value="Nucleotide-diphossugar_trans"/>
</dbReference>
<feature type="glycosylation site" description="N-linked (GlcNAc...) asparagine" evidence="16">
    <location>
        <position position="260"/>
    </location>
</feature>
<dbReference type="GO" id="GO:0046872">
    <property type="term" value="F:metal ion binding"/>
    <property type="evidence" value="ECO:0007669"/>
    <property type="project" value="UniProtKB-KW"/>
</dbReference>
<evidence type="ECO:0000256" key="14">
    <source>
        <dbReference type="PIRSR" id="PIRSR605027-3"/>
    </source>
</evidence>
<keyword evidence="9" id="KW-0472">Membrane</keyword>
<evidence type="ECO:0000256" key="9">
    <source>
        <dbReference type="ARBA" id="ARBA00023136"/>
    </source>
</evidence>
<keyword evidence="5" id="KW-0812">Transmembrane</keyword>
<keyword evidence="6 14" id="KW-0479">Metal-binding</keyword>
<proteinExistence type="inferred from homology"/>
<accession>A0A814X8M7</accession>
<comment type="similarity">
    <text evidence="2 17">Belongs to the glycosyltransferase 43 family.</text>
</comment>
<protein>
    <recommendedName>
        <fullName evidence="3 17">Galactosylgalactosylxylosylprotein 3-beta-glucuronosyltransferase</fullName>
        <ecNumber evidence="3 17">2.4.1.135</ecNumber>
    </recommendedName>
</protein>
<evidence type="ECO:0000256" key="8">
    <source>
        <dbReference type="ARBA" id="ARBA00022989"/>
    </source>
</evidence>
<organism evidence="18 19">
    <name type="scientific">Adineta ricciae</name>
    <name type="common">Rotifer</name>
    <dbReference type="NCBI Taxonomy" id="249248"/>
    <lineage>
        <taxon>Eukaryota</taxon>
        <taxon>Metazoa</taxon>
        <taxon>Spiralia</taxon>
        <taxon>Gnathifera</taxon>
        <taxon>Rotifera</taxon>
        <taxon>Eurotatoria</taxon>
        <taxon>Bdelloidea</taxon>
        <taxon>Adinetida</taxon>
        <taxon>Adinetidae</taxon>
        <taxon>Adineta</taxon>
    </lineage>
</organism>
<dbReference type="GO" id="GO:0005975">
    <property type="term" value="P:carbohydrate metabolic process"/>
    <property type="evidence" value="ECO:0007669"/>
    <property type="project" value="TreeGrafter"/>
</dbReference>
<keyword evidence="11 14" id="KW-0464">Manganese</keyword>
<dbReference type="EMBL" id="CAJNOR010001892">
    <property type="protein sequence ID" value="CAF1215962.1"/>
    <property type="molecule type" value="Genomic_DNA"/>
</dbReference>
<keyword evidence="8" id="KW-1133">Transmembrane helix</keyword>
<evidence type="ECO:0000256" key="17">
    <source>
        <dbReference type="RuleBase" id="RU363127"/>
    </source>
</evidence>
<evidence type="ECO:0000256" key="11">
    <source>
        <dbReference type="ARBA" id="ARBA00023211"/>
    </source>
</evidence>
<dbReference type="UniPathway" id="UPA00378"/>